<dbReference type="RefSeq" id="WP_140591034.1">
    <property type="nucleotide sequence ID" value="NZ_VFWZ01000002.1"/>
</dbReference>
<dbReference type="OrthoDB" id="1163521at2"/>
<organism evidence="1 2">
    <name type="scientific">Aquimarina algicola</name>
    <dbReference type="NCBI Taxonomy" id="2589995"/>
    <lineage>
        <taxon>Bacteria</taxon>
        <taxon>Pseudomonadati</taxon>
        <taxon>Bacteroidota</taxon>
        <taxon>Flavobacteriia</taxon>
        <taxon>Flavobacteriales</taxon>
        <taxon>Flavobacteriaceae</taxon>
        <taxon>Aquimarina</taxon>
    </lineage>
</organism>
<name>A0A504J824_9FLAO</name>
<reference evidence="1 2" key="1">
    <citation type="submission" date="2019-06" db="EMBL/GenBank/DDBJ databases">
        <authorList>
            <person name="Meng X."/>
        </authorList>
    </citation>
    <scope>NUCLEOTIDE SEQUENCE [LARGE SCALE GENOMIC DNA]</scope>
    <source>
        <strain evidence="1 2">M625</strain>
    </source>
</reference>
<dbReference type="EMBL" id="VFWZ01000002">
    <property type="protein sequence ID" value="TPN87026.1"/>
    <property type="molecule type" value="Genomic_DNA"/>
</dbReference>
<protein>
    <submittedName>
        <fullName evidence="1">Uncharacterized protein</fullName>
    </submittedName>
</protein>
<proteinExistence type="predicted"/>
<sequence>MKYNLFFNKDQEIIDRLLTDAFGSILGMGLHTSVVNPLPKMIPVSKGVERLQRALLFICENSCEAIIGIHYSSPKAWVS</sequence>
<dbReference type="Proteomes" id="UP000315540">
    <property type="component" value="Unassembled WGS sequence"/>
</dbReference>
<gene>
    <name evidence="1" type="ORF">FHK87_05390</name>
</gene>
<accession>A0A504J824</accession>
<evidence type="ECO:0000313" key="2">
    <source>
        <dbReference type="Proteomes" id="UP000315540"/>
    </source>
</evidence>
<keyword evidence="2" id="KW-1185">Reference proteome</keyword>
<evidence type="ECO:0000313" key="1">
    <source>
        <dbReference type="EMBL" id="TPN87026.1"/>
    </source>
</evidence>
<comment type="caution">
    <text evidence="1">The sequence shown here is derived from an EMBL/GenBank/DDBJ whole genome shotgun (WGS) entry which is preliminary data.</text>
</comment>
<dbReference type="AlphaFoldDB" id="A0A504J824"/>